<dbReference type="InterPro" id="IPR042120">
    <property type="entry name" value="MutL_C_dimsub"/>
</dbReference>
<dbReference type="InterPro" id="IPR020667">
    <property type="entry name" value="DNA_mismatch_repair_MutL"/>
</dbReference>
<gene>
    <name evidence="5 8" type="primary">mutL</name>
    <name evidence="8" type="ORF">JKA74_16435</name>
</gene>
<dbReference type="CDD" id="cd00782">
    <property type="entry name" value="MutL_Trans"/>
    <property type="match status" value="1"/>
</dbReference>
<dbReference type="EMBL" id="JAEQBW010000009">
    <property type="protein sequence ID" value="MBK6266635.1"/>
    <property type="molecule type" value="Genomic_DNA"/>
</dbReference>
<keyword evidence="3 5" id="KW-0227">DNA damage</keyword>
<evidence type="ECO:0000256" key="4">
    <source>
        <dbReference type="ARBA" id="ARBA00023204"/>
    </source>
</evidence>
<dbReference type="PANTHER" id="PTHR10073:SF12">
    <property type="entry name" value="DNA MISMATCH REPAIR PROTEIN MLH1"/>
    <property type="match status" value="1"/>
</dbReference>
<protein>
    <recommendedName>
        <fullName evidence="2 5">DNA mismatch repair protein MutL</fullName>
    </recommendedName>
</protein>
<dbReference type="InterPro" id="IPR014721">
    <property type="entry name" value="Ribsml_uS5_D2-typ_fold_subgr"/>
</dbReference>
<feature type="domain" description="MutL C-terminal dimerisation" evidence="6">
    <location>
        <begin position="439"/>
        <end position="581"/>
    </location>
</feature>
<name>A0A935CAJ6_9BACT</name>
<sequence>MPNIIQLLPDAIANQIAAGEVVQRPASVVKELMENAIDAGAKNIKLVVKDAGKQLIQVVDDGSGMNETDARMCFERHATSKIRKSEDLFTLKTMGFRGEAMASIAAVSQVELKTKTEAAELGTLIQIEASEVKNQTHVASTNGSSISVKNLFYNVPARRNFLKSNPVELRHIIEEFQRIALSYPAIAFSFHQNDLDVYQLTPGKLSHRIVGLFGKNYQEQLVPCDESTDQLKIYGYIGKPEFAKKTRGEQFFFVNNRFIRSGYLHHAVINAYEGLLARESHPFYVLFIEIDPQKIDVNVHPTKTEIKFDDERTIYGIMSASVKQAIGTHNVAPALDFESDVNFSFTKPRQAELGSFSTKSSNYQKFKSGDENDEWNKILNNFQELSQKITEKEQTEEAGFQRGTPAQESVTFGSSINDPDDQQIPAKSFSNELTDAKRSVFQIHHKYIATQVKSGLMLVDQQAAHERILFEKFSQHLHQQNGSSQQFLFPEQIKLSPADYALVIGMEEELKALGFVISSFGKETIVINGAPTELNDSSVKAIFEGLIDQFKHNKNVLTVSKSENISRSLAKRSAIRSGQKLNAEEMNSLIDKLFACENPNYTPSGNSTFIIFDLDKIASFFNR</sequence>
<dbReference type="HAMAP" id="MF_00149">
    <property type="entry name" value="DNA_mis_repair"/>
    <property type="match status" value="1"/>
</dbReference>
<comment type="caution">
    <text evidence="8">The sequence shown here is derived from an EMBL/GenBank/DDBJ whole genome shotgun (WGS) entry which is preliminary data.</text>
</comment>
<keyword evidence="4 5" id="KW-0234">DNA repair</keyword>
<dbReference type="SMART" id="SM01340">
    <property type="entry name" value="DNA_mis_repair"/>
    <property type="match status" value="1"/>
</dbReference>
<dbReference type="Gene3D" id="3.30.1370.100">
    <property type="entry name" value="MutL, C-terminal domain, regulatory subdomain"/>
    <property type="match status" value="1"/>
</dbReference>
<dbReference type="Gene3D" id="3.30.565.10">
    <property type="entry name" value="Histidine kinase-like ATPase, C-terminal domain"/>
    <property type="match status" value="1"/>
</dbReference>
<proteinExistence type="inferred from homology"/>
<evidence type="ECO:0000313" key="8">
    <source>
        <dbReference type="EMBL" id="MBK6266635.1"/>
    </source>
</evidence>
<dbReference type="NCBIfam" id="TIGR00585">
    <property type="entry name" value="mutl"/>
    <property type="match status" value="1"/>
</dbReference>
<dbReference type="InterPro" id="IPR037198">
    <property type="entry name" value="MutL_C_sf"/>
</dbReference>
<dbReference type="GO" id="GO:0016887">
    <property type="term" value="F:ATP hydrolysis activity"/>
    <property type="evidence" value="ECO:0007669"/>
    <property type="project" value="InterPro"/>
</dbReference>
<dbReference type="Gene3D" id="3.30.1540.20">
    <property type="entry name" value="MutL, C-terminal domain, dimerisation subdomain"/>
    <property type="match status" value="1"/>
</dbReference>
<evidence type="ECO:0000259" key="6">
    <source>
        <dbReference type="SMART" id="SM00853"/>
    </source>
</evidence>
<dbReference type="Pfam" id="PF13589">
    <property type="entry name" value="HATPase_c_3"/>
    <property type="match status" value="1"/>
</dbReference>
<dbReference type="RefSeq" id="WP_201432319.1">
    <property type="nucleotide sequence ID" value="NZ_JAEQBW010000009.1"/>
</dbReference>
<dbReference type="GO" id="GO:0005524">
    <property type="term" value="F:ATP binding"/>
    <property type="evidence" value="ECO:0007669"/>
    <property type="project" value="InterPro"/>
</dbReference>
<dbReference type="InterPro" id="IPR036890">
    <property type="entry name" value="HATPase_C_sf"/>
</dbReference>
<keyword evidence="9" id="KW-1185">Reference proteome</keyword>
<keyword evidence="8" id="KW-0255">Endonuclease</keyword>
<reference evidence="8" key="1">
    <citation type="submission" date="2021-01" db="EMBL/GenBank/DDBJ databases">
        <title>Marivirga aurantiaca sp. nov., isolated from intertidal surface sediments.</title>
        <authorList>
            <person name="Zhang M."/>
        </authorList>
    </citation>
    <scope>NUCLEOTIDE SEQUENCE</scope>
    <source>
        <strain evidence="8">S37H4</strain>
    </source>
</reference>
<organism evidence="8 9">
    <name type="scientific">Marivirga aurantiaca</name>
    <dbReference type="NCBI Taxonomy" id="2802615"/>
    <lineage>
        <taxon>Bacteria</taxon>
        <taxon>Pseudomonadati</taxon>
        <taxon>Bacteroidota</taxon>
        <taxon>Cytophagia</taxon>
        <taxon>Cytophagales</taxon>
        <taxon>Marivirgaceae</taxon>
        <taxon>Marivirga</taxon>
    </lineage>
</organism>
<dbReference type="GO" id="GO:0032300">
    <property type="term" value="C:mismatch repair complex"/>
    <property type="evidence" value="ECO:0007669"/>
    <property type="project" value="InterPro"/>
</dbReference>
<dbReference type="Gene3D" id="3.30.230.10">
    <property type="match status" value="1"/>
</dbReference>
<dbReference type="InterPro" id="IPR013507">
    <property type="entry name" value="DNA_mismatch_S5_2-like"/>
</dbReference>
<dbReference type="InterPro" id="IPR038973">
    <property type="entry name" value="MutL/Mlh/Pms-like"/>
</dbReference>
<dbReference type="InterPro" id="IPR002099">
    <property type="entry name" value="MutL/Mlh/PMS"/>
</dbReference>
<dbReference type="AlphaFoldDB" id="A0A935CAJ6"/>
<comment type="function">
    <text evidence="5">This protein is involved in the repair of mismatches in DNA. It is required for dam-dependent methyl-directed DNA mismatch repair. May act as a 'molecular matchmaker', a protein that promotes the formation of a stable complex between two or more DNA-binding proteins in an ATP-dependent manner without itself being part of a final effector complex.</text>
</comment>
<evidence type="ECO:0000256" key="2">
    <source>
        <dbReference type="ARBA" id="ARBA00021975"/>
    </source>
</evidence>
<dbReference type="InterPro" id="IPR014790">
    <property type="entry name" value="MutL_C"/>
</dbReference>
<dbReference type="SUPFAM" id="SSF55874">
    <property type="entry name" value="ATPase domain of HSP90 chaperone/DNA topoisomerase II/histidine kinase"/>
    <property type="match status" value="1"/>
</dbReference>
<accession>A0A935CAJ6</accession>
<dbReference type="SUPFAM" id="SSF118116">
    <property type="entry name" value="DNA mismatch repair protein MutL"/>
    <property type="match status" value="1"/>
</dbReference>
<dbReference type="CDD" id="cd16926">
    <property type="entry name" value="HATPase_MutL-MLH-PMS-like"/>
    <property type="match status" value="1"/>
</dbReference>
<evidence type="ECO:0000313" key="9">
    <source>
        <dbReference type="Proteomes" id="UP000611723"/>
    </source>
</evidence>
<keyword evidence="8" id="KW-0540">Nuclease</keyword>
<dbReference type="GO" id="GO:0004519">
    <property type="term" value="F:endonuclease activity"/>
    <property type="evidence" value="ECO:0007669"/>
    <property type="project" value="UniProtKB-KW"/>
</dbReference>
<dbReference type="SMART" id="SM00853">
    <property type="entry name" value="MutL_C"/>
    <property type="match status" value="1"/>
</dbReference>
<feature type="domain" description="DNA mismatch repair protein S5" evidence="7">
    <location>
        <begin position="209"/>
        <end position="327"/>
    </location>
</feature>
<dbReference type="FunFam" id="3.30.565.10:FF:000003">
    <property type="entry name" value="DNA mismatch repair endonuclease MutL"/>
    <property type="match status" value="1"/>
</dbReference>
<dbReference type="Pfam" id="PF08676">
    <property type="entry name" value="MutL_C"/>
    <property type="match status" value="1"/>
</dbReference>
<evidence type="ECO:0000259" key="7">
    <source>
        <dbReference type="SMART" id="SM01340"/>
    </source>
</evidence>
<keyword evidence="8" id="KW-0378">Hydrolase</keyword>
<dbReference type="PANTHER" id="PTHR10073">
    <property type="entry name" value="DNA MISMATCH REPAIR PROTEIN MLH, PMS, MUTL"/>
    <property type="match status" value="1"/>
</dbReference>
<dbReference type="GO" id="GO:0006298">
    <property type="term" value="P:mismatch repair"/>
    <property type="evidence" value="ECO:0007669"/>
    <property type="project" value="UniProtKB-UniRule"/>
</dbReference>
<dbReference type="GO" id="GO:0140664">
    <property type="term" value="F:ATP-dependent DNA damage sensor activity"/>
    <property type="evidence" value="ECO:0007669"/>
    <property type="project" value="InterPro"/>
</dbReference>
<evidence type="ECO:0000256" key="1">
    <source>
        <dbReference type="ARBA" id="ARBA00006082"/>
    </source>
</evidence>
<dbReference type="Proteomes" id="UP000611723">
    <property type="component" value="Unassembled WGS sequence"/>
</dbReference>
<dbReference type="InterPro" id="IPR020568">
    <property type="entry name" value="Ribosomal_Su5_D2-typ_SF"/>
</dbReference>
<dbReference type="InterPro" id="IPR042121">
    <property type="entry name" value="MutL_C_regsub"/>
</dbReference>
<evidence type="ECO:0000256" key="3">
    <source>
        <dbReference type="ARBA" id="ARBA00022763"/>
    </source>
</evidence>
<dbReference type="GO" id="GO:0030983">
    <property type="term" value="F:mismatched DNA binding"/>
    <property type="evidence" value="ECO:0007669"/>
    <property type="project" value="InterPro"/>
</dbReference>
<comment type="similarity">
    <text evidence="1 5">Belongs to the DNA mismatch repair MutL/HexB family.</text>
</comment>
<dbReference type="Pfam" id="PF01119">
    <property type="entry name" value="DNA_mis_repair"/>
    <property type="match status" value="1"/>
</dbReference>
<dbReference type="SUPFAM" id="SSF54211">
    <property type="entry name" value="Ribosomal protein S5 domain 2-like"/>
    <property type="match status" value="1"/>
</dbReference>
<evidence type="ECO:0000256" key="5">
    <source>
        <dbReference type="HAMAP-Rule" id="MF_00149"/>
    </source>
</evidence>